<reference evidence="1 2" key="1">
    <citation type="submission" date="2020-09" db="EMBL/GenBank/DDBJ databases">
        <title>novel species in genus Nocardioides.</title>
        <authorList>
            <person name="Zhang G."/>
        </authorList>
    </citation>
    <scope>NUCLEOTIDE SEQUENCE [LARGE SCALE GENOMIC DNA]</scope>
    <source>
        <strain evidence="1 2">KCTC 39551</strain>
    </source>
</reference>
<sequence length="136" mass="15550">MGPRHLVATVLVAPDVVQDLELRVMTDDMWLWPVRSAPVVVDGARMEFQLRRRLIEQRRGAWDDASDWTPAWIGFGAAWHEFGPEGNARPSGPLPWAAHQRLWSALAEFESSVRYRRRLNGIPTEPTAEWPGLNLR</sequence>
<dbReference type="EMBL" id="JACXYZ010000002">
    <property type="protein sequence ID" value="MBD3925772.1"/>
    <property type="molecule type" value="Genomic_DNA"/>
</dbReference>
<evidence type="ECO:0000313" key="1">
    <source>
        <dbReference type="EMBL" id="MBD3925772.1"/>
    </source>
</evidence>
<dbReference type="Proteomes" id="UP000618818">
    <property type="component" value="Unassembled WGS sequence"/>
</dbReference>
<evidence type="ECO:0000313" key="2">
    <source>
        <dbReference type="Proteomes" id="UP000618818"/>
    </source>
</evidence>
<name>A0ABR8NCB5_9ACTN</name>
<dbReference type="RefSeq" id="WP_191195647.1">
    <property type="nucleotide sequence ID" value="NZ_JACXYZ010000002.1"/>
</dbReference>
<gene>
    <name evidence="1" type="ORF">IEZ26_14150</name>
</gene>
<organism evidence="1 2">
    <name type="scientific">Nocardioides cavernae</name>
    <dbReference type="NCBI Taxonomy" id="1921566"/>
    <lineage>
        <taxon>Bacteria</taxon>
        <taxon>Bacillati</taxon>
        <taxon>Actinomycetota</taxon>
        <taxon>Actinomycetes</taxon>
        <taxon>Propionibacteriales</taxon>
        <taxon>Nocardioidaceae</taxon>
        <taxon>Nocardioides</taxon>
    </lineage>
</organism>
<accession>A0ABR8NCB5</accession>
<comment type="caution">
    <text evidence="1">The sequence shown here is derived from an EMBL/GenBank/DDBJ whole genome shotgun (WGS) entry which is preliminary data.</text>
</comment>
<proteinExistence type="predicted"/>
<keyword evidence="2" id="KW-1185">Reference proteome</keyword>
<protein>
    <submittedName>
        <fullName evidence="1">Uncharacterized protein</fullName>
    </submittedName>
</protein>